<dbReference type="SUPFAM" id="SSF52799">
    <property type="entry name" value="(Phosphotyrosine protein) phosphatases II"/>
    <property type="match status" value="1"/>
</dbReference>
<dbReference type="FunFam" id="3.90.190.10:FF:000035">
    <property type="entry name" value="Tyrosine phosphatase, putative"/>
    <property type="match status" value="1"/>
</dbReference>
<dbReference type="STRING" id="133385.A0A2T9YK20"/>
<evidence type="ECO:0000313" key="4">
    <source>
        <dbReference type="EMBL" id="PVU92692.1"/>
    </source>
</evidence>
<dbReference type="CDD" id="cd14501">
    <property type="entry name" value="PFA-DSP"/>
    <property type="match status" value="1"/>
</dbReference>
<dbReference type="Proteomes" id="UP000245383">
    <property type="component" value="Unassembled WGS sequence"/>
</dbReference>
<dbReference type="InterPro" id="IPR029021">
    <property type="entry name" value="Prot-tyrosine_phosphatase-like"/>
</dbReference>
<evidence type="ECO:0000256" key="3">
    <source>
        <dbReference type="ARBA" id="ARBA00022801"/>
    </source>
</evidence>
<proteinExistence type="predicted"/>
<evidence type="ECO:0000256" key="1">
    <source>
        <dbReference type="ARBA" id="ARBA00004496"/>
    </source>
</evidence>
<evidence type="ECO:0008006" key="6">
    <source>
        <dbReference type="Google" id="ProtNLM"/>
    </source>
</evidence>
<keyword evidence="3" id="KW-0378">Hydrolase</keyword>
<dbReference type="OrthoDB" id="6375174at2759"/>
<reference evidence="4 5" key="1">
    <citation type="journal article" date="2018" name="MBio">
        <title>Comparative Genomics Reveals the Core Gene Toolbox for the Fungus-Insect Symbiosis.</title>
        <authorList>
            <person name="Wang Y."/>
            <person name="Stata M."/>
            <person name="Wang W."/>
            <person name="Stajich J.E."/>
            <person name="White M.M."/>
            <person name="Moncalvo J.M."/>
        </authorList>
    </citation>
    <scope>NUCLEOTIDE SEQUENCE [LARGE SCALE GENOMIC DNA]</scope>
    <source>
        <strain evidence="4 5">SWE-8-4</strain>
    </source>
</reference>
<dbReference type="Pfam" id="PF03162">
    <property type="entry name" value="Y_phosphatase2"/>
    <property type="match status" value="1"/>
</dbReference>
<dbReference type="InterPro" id="IPR004861">
    <property type="entry name" value="Siw14-like"/>
</dbReference>
<evidence type="ECO:0000313" key="5">
    <source>
        <dbReference type="Proteomes" id="UP000245383"/>
    </source>
</evidence>
<dbReference type="PANTHER" id="PTHR31126:SF18">
    <property type="entry name" value="PROTEIN-TYROSINE-PHOSPHATASE"/>
    <property type="match status" value="1"/>
</dbReference>
<dbReference type="GO" id="GO:0016791">
    <property type="term" value="F:phosphatase activity"/>
    <property type="evidence" value="ECO:0007669"/>
    <property type="project" value="InterPro"/>
</dbReference>
<accession>A0A2T9YK20</accession>
<dbReference type="InterPro" id="IPR020428">
    <property type="entry name" value="PFA-DSPs"/>
</dbReference>
<dbReference type="PANTHER" id="PTHR31126">
    <property type="entry name" value="TYROSINE-PROTEIN PHOSPHATASE"/>
    <property type="match status" value="1"/>
</dbReference>
<dbReference type="GO" id="GO:0005737">
    <property type="term" value="C:cytoplasm"/>
    <property type="evidence" value="ECO:0007669"/>
    <property type="project" value="UniProtKB-SubCell"/>
</dbReference>
<sequence length="176" mass="20444">MKTENKELLEPPEVFGIVEENLYRCNGSLTLQQTEFLAPLQIKTLLLLSMENISVPLRKFVETNKINTIHLGIKNWQPDLGWKPVSEELIKEATEIILDRSYSPILLVCSSGIKETSLVVGCLRKLQNWNFNSTIFEYRRYSTNKARYAVELFIELFDTDLVSIPLNTPDWFIRDF</sequence>
<dbReference type="EMBL" id="MBFR01000152">
    <property type="protein sequence ID" value="PVU92692.1"/>
    <property type="molecule type" value="Genomic_DNA"/>
</dbReference>
<organism evidence="4 5">
    <name type="scientific">Smittium simulii</name>
    <dbReference type="NCBI Taxonomy" id="133385"/>
    <lineage>
        <taxon>Eukaryota</taxon>
        <taxon>Fungi</taxon>
        <taxon>Fungi incertae sedis</taxon>
        <taxon>Zoopagomycota</taxon>
        <taxon>Kickxellomycotina</taxon>
        <taxon>Harpellomycetes</taxon>
        <taxon>Harpellales</taxon>
        <taxon>Legeriomycetaceae</taxon>
        <taxon>Smittium</taxon>
    </lineage>
</organism>
<dbReference type="AlphaFoldDB" id="A0A2T9YK20"/>
<comment type="caution">
    <text evidence="4">The sequence shown here is derived from an EMBL/GenBank/DDBJ whole genome shotgun (WGS) entry which is preliminary data.</text>
</comment>
<keyword evidence="5" id="KW-1185">Reference proteome</keyword>
<comment type="subcellular location">
    <subcellularLocation>
        <location evidence="1">Cytoplasm</location>
    </subcellularLocation>
</comment>
<evidence type="ECO:0000256" key="2">
    <source>
        <dbReference type="ARBA" id="ARBA00022490"/>
    </source>
</evidence>
<dbReference type="PRINTS" id="PR01911">
    <property type="entry name" value="PFDSPHPHTASE"/>
</dbReference>
<name>A0A2T9YK20_9FUNG</name>
<gene>
    <name evidence="4" type="ORF">BB561_003672</name>
</gene>
<keyword evidence="2" id="KW-0963">Cytoplasm</keyword>
<protein>
    <recommendedName>
        <fullName evidence="6">Tyrosine-protein phosphatase domain-containing protein</fullName>
    </recommendedName>
</protein>
<dbReference type="Gene3D" id="3.90.190.10">
    <property type="entry name" value="Protein tyrosine phosphatase superfamily"/>
    <property type="match status" value="1"/>
</dbReference>